<keyword evidence="3" id="KW-0614">Plasmid</keyword>
<protein>
    <submittedName>
        <fullName evidence="3">Secreted protein</fullName>
    </submittedName>
</protein>
<gene>
    <name evidence="3" type="ORF">MUDP_078</name>
</gene>
<proteinExistence type="predicted"/>
<keyword evidence="2" id="KW-0472">Membrane</keyword>
<evidence type="ECO:0000256" key="1">
    <source>
        <dbReference type="SAM" id="MobiDB-lite"/>
    </source>
</evidence>
<name>B6CLR4_MYCMR</name>
<feature type="region of interest" description="Disordered" evidence="1">
    <location>
        <begin position="310"/>
        <end position="329"/>
    </location>
</feature>
<geneLocation type="plasmid" evidence="3">
    <name>pMUM003</name>
</geneLocation>
<feature type="compositionally biased region" description="Polar residues" evidence="1">
    <location>
        <begin position="320"/>
        <end position="329"/>
    </location>
</feature>
<evidence type="ECO:0000313" key="3">
    <source>
        <dbReference type="EMBL" id="ACA50988.1"/>
    </source>
</evidence>
<sequence>MTDNRSGRAQLVTAMLAALVMMIAITLTAYAVGARWPAHPRQHRLAPGLAALSGERLAELLPVQTDLPPGWTRYDDPYRRTPAAGFGYHRYHSNGVDWGYQPAECIDVRYRNGHVTPSPAAEFAQYAPGHPTEVHQVADLQIQISREFNPALFTDMLAQVSRCRRFIARQPFGTARFTVRVLEDSHPLHGPHRFRYAVTVTYSDDDLLPSETRYVSYARTSRLVVAASDSSGNPQLLDTVFDKALHQICTRAPRAGSGVDLGLVGTTCRGAMVGCGCWRMGSPWPASLWCSRLASLRTLCPKPTGRGPLRPRGRPVLATGHSSRPSGVPSTCALPPRWLGSPCSNEVRPSRRCVAVMCRRIRALLPRPVAWVPWCWLTGVALTRCNGHS</sequence>
<accession>B6CLR4</accession>
<organism evidence="3">
    <name type="scientific">Mycobacterium marinum DL240490</name>
    <dbReference type="NCBI Taxonomy" id="459420"/>
    <lineage>
        <taxon>Bacteria</taxon>
        <taxon>Bacillati</taxon>
        <taxon>Actinomycetota</taxon>
        <taxon>Actinomycetes</taxon>
        <taxon>Mycobacteriales</taxon>
        <taxon>Mycobacteriaceae</taxon>
        <taxon>Mycobacterium</taxon>
        <taxon>Mycobacterium ulcerans group</taxon>
    </lineage>
</organism>
<dbReference type="AlphaFoldDB" id="B6CLR4"/>
<keyword evidence="2" id="KW-1133">Transmembrane helix</keyword>
<feature type="transmembrane region" description="Helical" evidence="2">
    <location>
        <begin position="12"/>
        <end position="32"/>
    </location>
</feature>
<keyword evidence="2" id="KW-0812">Transmembrane</keyword>
<reference evidence="3" key="1">
    <citation type="journal article" date="2008" name="BMC Genomics">
        <title>Deciphering the genetic basis for polyketide variation among mycobacteria producing mycolactones.</title>
        <authorList>
            <person name="Pidot S.J."/>
            <person name="Hong H."/>
            <person name="Seemann T."/>
            <person name="Porter J.L."/>
            <person name="Yip M.J."/>
            <person name="Men A."/>
            <person name="Johnson M."/>
            <person name="Wilson P."/>
            <person name="Davies J.K."/>
            <person name="Leadlay P.F."/>
            <person name="Stinear T.P."/>
        </authorList>
    </citation>
    <scope>NUCLEOTIDE SEQUENCE [LARGE SCALE GENOMIC DNA]</scope>
    <source>
        <strain evidence="3">DL240490</strain>
        <plasmid evidence="3">pMUM003</plasmid>
    </source>
</reference>
<dbReference type="EMBL" id="EU271967">
    <property type="protein sequence ID" value="ACA50988.1"/>
    <property type="molecule type" value="Genomic_DNA"/>
</dbReference>
<evidence type="ECO:0000256" key="2">
    <source>
        <dbReference type="SAM" id="Phobius"/>
    </source>
</evidence>